<dbReference type="Proteomes" id="UP000785679">
    <property type="component" value="Unassembled WGS sequence"/>
</dbReference>
<comment type="caution">
    <text evidence="1">The sequence shown here is derived from an EMBL/GenBank/DDBJ whole genome shotgun (WGS) entry which is preliminary data.</text>
</comment>
<organism evidence="1 2">
    <name type="scientific">Halteria grandinella</name>
    <dbReference type="NCBI Taxonomy" id="5974"/>
    <lineage>
        <taxon>Eukaryota</taxon>
        <taxon>Sar</taxon>
        <taxon>Alveolata</taxon>
        <taxon>Ciliophora</taxon>
        <taxon>Intramacronucleata</taxon>
        <taxon>Spirotrichea</taxon>
        <taxon>Stichotrichia</taxon>
        <taxon>Sporadotrichida</taxon>
        <taxon>Halteriidae</taxon>
        <taxon>Halteria</taxon>
    </lineage>
</organism>
<keyword evidence="2" id="KW-1185">Reference proteome</keyword>
<reference evidence="1" key="1">
    <citation type="submission" date="2019-06" db="EMBL/GenBank/DDBJ databases">
        <authorList>
            <person name="Zheng W."/>
        </authorList>
    </citation>
    <scope>NUCLEOTIDE SEQUENCE</scope>
    <source>
        <strain evidence="1">QDHG01</strain>
    </source>
</reference>
<sequence length="127" mass="14212">MSADAAPRNINAELLLNKIKASPYGVPYTLKFIDPEAKENAAAIKFEKHFSADLADESQYFRSLNGLLKCVEKNAGKSLSESQQERVCATEYKQLRLAAFNGELFYHNVNKKAFLNELALFNGESAY</sequence>
<gene>
    <name evidence="1" type="ORF">FGO68_gene17542</name>
</gene>
<proteinExistence type="predicted"/>
<accession>A0A8J8SYX3</accession>
<protein>
    <submittedName>
        <fullName evidence="1">Uncharacterized protein</fullName>
    </submittedName>
</protein>
<dbReference type="AlphaFoldDB" id="A0A8J8SYX3"/>
<evidence type="ECO:0000313" key="2">
    <source>
        <dbReference type="Proteomes" id="UP000785679"/>
    </source>
</evidence>
<dbReference type="EMBL" id="RRYP01015700">
    <property type="protein sequence ID" value="TNV75393.1"/>
    <property type="molecule type" value="Genomic_DNA"/>
</dbReference>
<name>A0A8J8SYX3_HALGN</name>
<evidence type="ECO:0000313" key="1">
    <source>
        <dbReference type="EMBL" id="TNV75393.1"/>
    </source>
</evidence>